<evidence type="ECO:0000313" key="8">
    <source>
        <dbReference type="EMBL" id="VEG28107.1"/>
    </source>
</evidence>
<comment type="similarity">
    <text evidence="2">Belongs to the glycosyl hydrolase 3 family.</text>
</comment>
<evidence type="ECO:0000313" key="9">
    <source>
        <dbReference type="Proteomes" id="UP000266895"/>
    </source>
</evidence>
<dbReference type="PROSITE" id="PS00775">
    <property type="entry name" value="GLYCOSYL_HYDROL_F3"/>
    <property type="match status" value="1"/>
</dbReference>
<feature type="domain" description="Glycoside hydrolase family 3 N-terminal" evidence="7">
    <location>
        <begin position="94"/>
        <end position="423"/>
    </location>
</feature>
<dbReference type="GO" id="GO:0004563">
    <property type="term" value="F:beta-N-acetylhexosaminidase activity"/>
    <property type="evidence" value="ECO:0007669"/>
    <property type="project" value="UniProtKB-EC"/>
</dbReference>
<dbReference type="GO" id="GO:0009254">
    <property type="term" value="P:peptidoglycan turnover"/>
    <property type="evidence" value="ECO:0007669"/>
    <property type="project" value="TreeGrafter"/>
</dbReference>
<name>A0A448HGU3_9ACTO</name>
<dbReference type="InterPro" id="IPR050226">
    <property type="entry name" value="NagZ_Beta-hexosaminidase"/>
</dbReference>
<dbReference type="EC" id="3.2.1.52" evidence="3"/>
<feature type="region of interest" description="Disordered" evidence="6">
    <location>
        <begin position="48"/>
        <end position="87"/>
    </location>
</feature>
<keyword evidence="5 8" id="KW-0326">Glycosidase</keyword>
<evidence type="ECO:0000256" key="4">
    <source>
        <dbReference type="ARBA" id="ARBA00022801"/>
    </source>
</evidence>
<keyword evidence="4 8" id="KW-0378">Hydrolase</keyword>
<dbReference type="GO" id="GO:0005975">
    <property type="term" value="P:carbohydrate metabolic process"/>
    <property type="evidence" value="ECO:0007669"/>
    <property type="project" value="InterPro"/>
</dbReference>
<dbReference type="SUPFAM" id="SSF51445">
    <property type="entry name" value="(Trans)glycosidases"/>
    <property type="match status" value="1"/>
</dbReference>
<evidence type="ECO:0000256" key="3">
    <source>
        <dbReference type="ARBA" id="ARBA00012663"/>
    </source>
</evidence>
<organism evidence="8 9">
    <name type="scientific">Actinomyces howellii</name>
    <dbReference type="NCBI Taxonomy" id="52771"/>
    <lineage>
        <taxon>Bacteria</taxon>
        <taxon>Bacillati</taxon>
        <taxon>Actinomycetota</taxon>
        <taxon>Actinomycetes</taxon>
        <taxon>Actinomycetales</taxon>
        <taxon>Actinomycetaceae</taxon>
        <taxon>Actinomyces</taxon>
    </lineage>
</organism>
<comment type="catalytic activity">
    <reaction evidence="1">
        <text>Hydrolysis of terminal non-reducing N-acetyl-D-hexosamine residues in N-acetyl-beta-D-hexosaminides.</text>
        <dbReference type="EC" id="3.2.1.52"/>
    </reaction>
</comment>
<dbReference type="KEGG" id="ahw:NCTC11636_01372"/>
<feature type="compositionally biased region" description="Basic and acidic residues" evidence="6">
    <location>
        <begin position="1"/>
        <end position="18"/>
    </location>
</feature>
<feature type="compositionally biased region" description="Low complexity" evidence="6">
    <location>
        <begin position="58"/>
        <end position="85"/>
    </location>
</feature>
<dbReference type="InterPro" id="IPR019800">
    <property type="entry name" value="Glyco_hydro_3_AS"/>
</dbReference>
<gene>
    <name evidence="8" type="primary">nagZ</name>
    <name evidence="8" type="ORF">NCTC11636_01372</name>
</gene>
<sequence length="430" mass="43156">MEEDRPHPAQHPHDDRGPHPVLPRRRPLLLAAALGGLGGATALAGCAEGSPGGPTSPARPAADGTTAAGGTPAAGRTPAASSAGPTQEALEGWTLEEKIGQLIMVGVDAASPQAVSTSAITSHHVGNVFVSGRTRAGAAAVHATISSVTALAGPGTTHGAPLLVATDQEGGQVQVLSGPGFSSIPSALDQASLDRDELVASARTWGEELAAVGVTMNLAPVADLVDVPDPADNGPIGAWEREYGHDAATVEAQAGAFAEGMEAAGVIATVKHFPGLGRVSGNTDTASQVVDASTARTDDPAVSVFAQMIEQGARAVMMSSAVYSRIDPQAPAVFSEVVVTGMLRTDLGYTGVVMTDDLSAAVQLKDWDPGERAVLAITAGCDLVLASGDPSAAAAMAEALVEAAGSDPDLAARVDQSVERVLALKGVLQP</sequence>
<evidence type="ECO:0000256" key="6">
    <source>
        <dbReference type="SAM" id="MobiDB-lite"/>
    </source>
</evidence>
<evidence type="ECO:0000256" key="1">
    <source>
        <dbReference type="ARBA" id="ARBA00001231"/>
    </source>
</evidence>
<dbReference type="EMBL" id="LR134350">
    <property type="protein sequence ID" value="VEG28107.1"/>
    <property type="molecule type" value="Genomic_DNA"/>
</dbReference>
<dbReference type="AlphaFoldDB" id="A0A448HGU3"/>
<evidence type="ECO:0000256" key="2">
    <source>
        <dbReference type="ARBA" id="ARBA00005336"/>
    </source>
</evidence>
<dbReference type="RefSeq" id="WP_126382463.1">
    <property type="nucleotide sequence ID" value="NZ_LR134350.1"/>
</dbReference>
<dbReference type="OrthoDB" id="9805821at2"/>
<protein>
    <recommendedName>
        <fullName evidence="3">beta-N-acetylhexosaminidase</fullName>
        <ecNumber evidence="3">3.2.1.52</ecNumber>
    </recommendedName>
</protein>
<evidence type="ECO:0000259" key="7">
    <source>
        <dbReference type="Pfam" id="PF00933"/>
    </source>
</evidence>
<feature type="region of interest" description="Disordered" evidence="6">
    <location>
        <begin position="1"/>
        <end position="24"/>
    </location>
</feature>
<dbReference type="InterPro" id="IPR017853">
    <property type="entry name" value="GH"/>
</dbReference>
<dbReference type="Pfam" id="PF00933">
    <property type="entry name" value="Glyco_hydro_3"/>
    <property type="match status" value="1"/>
</dbReference>
<dbReference type="PANTHER" id="PTHR30480:SF13">
    <property type="entry name" value="BETA-HEXOSAMINIDASE"/>
    <property type="match status" value="1"/>
</dbReference>
<dbReference type="Proteomes" id="UP000266895">
    <property type="component" value="Chromosome"/>
</dbReference>
<dbReference type="InterPro" id="IPR001764">
    <property type="entry name" value="Glyco_hydro_3_N"/>
</dbReference>
<dbReference type="InterPro" id="IPR036962">
    <property type="entry name" value="Glyco_hydro_3_N_sf"/>
</dbReference>
<dbReference type="PANTHER" id="PTHR30480">
    <property type="entry name" value="BETA-HEXOSAMINIDASE-RELATED"/>
    <property type="match status" value="1"/>
</dbReference>
<keyword evidence="9" id="KW-1185">Reference proteome</keyword>
<reference evidence="8 9" key="1">
    <citation type="submission" date="2018-12" db="EMBL/GenBank/DDBJ databases">
        <authorList>
            <consortium name="Pathogen Informatics"/>
        </authorList>
    </citation>
    <scope>NUCLEOTIDE SEQUENCE [LARGE SCALE GENOMIC DNA]</scope>
    <source>
        <strain evidence="8 9">NCTC11636</strain>
    </source>
</reference>
<accession>A0A448HGU3</accession>
<evidence type="ECO:0000256" key="5">
    <source>
        <dbReference type="ARBA" id="ARBA00023295"/>
    </source>
</evidence>
<proteinExistence type="inferred from homology"/>
<dbReference type="Gene3D" id="3.20.20.300">
    <property type="entry name" value="Glycoside hydrolase, family 3, N-terminal domain"/>
    <property type="match status" value="1"/>
</dbReference>